<gene>
    <name evidence="14" type="ORF">KTH89_14670</name>
</gene>
<dbReference type="GO" id="GO:0005524">
    <property type="term" value="F:ATP binding"/>
    <property type="evidence" value="ECO:0007669"/>
    <property type="project" value="UniProtKB-KW"/>
</dbReference>
<dbReference type="PANTHER" id="PTHR34220">
    <property type="entry name" value="SENSOR HISTIDINE KINASE YPDA"/>
    <property type="match status" value="1"/>
</dbReference>
<dbReference type="SUPFAM" id="SSF55874">
    <property type="entry name" value="ATPase domain of HSP90 chaperone/DNA topoisomerase II/histidine kinase"/>
    <property type="match status" value="1"/>
</dbReference>
<evidence type="ECO:0000259" key="13">
    <source>
        <dbReference type="Pfam" id="PF06580"/>
    </source>
</evidence>
<keyword evidence="15" id="KW-1185">Reference proteome</keyword>
<protein>
    <submittedName>
        <fullName evidence="14">Histidine kinase</fullName>
    </submittedName>
</protein>
<proteinExistence type="predicted"/>
<dbReference type="GO" id="GO:0000155">
    <property type="term" value="F:phosphorelay sensor kinase activity"/>
    <property type="evidence" value="ECO:0007669"/>
    <property type="project" value="InterPro"/>
</dbReference>
<dbReference type="PANTHER" id="PTHR34220:SF11">
    <property type="entry name" value="SENSOR PROTEIN KINASE HPTS"/>
    <property type="match status" value="1"/>
</dbReference>
<keyword evidence="5 12" id="KW-0812">Transmembrane</keyword>
<dbReference type="RefSeq" id="WP_238722206.1">
    <property type="nucleotide sequence ID" value="NZ_JAHQCW010000025.1"/>
</dbReference>
<dbReference type="InterPro" id="IPR010559">
    <property type="entry name" value="Sig_transdc_His_kin_internal"/>
</dbReference>
<evidence type="ECO:0000256" key="9">
    <source>
        <dbReference type="ARBA" id="ARBA00022989"/>
    </source>
</evidence>
<dbReference type="Pfam" id="PF06580">
    <property type="entry name" value="His_kinase"/>
    <property type="match status" value="1"/>
</dbReference>
<comment type="caution">
    <text evidence="14">The sequence shown here is derived from an EMBL/GenBank/DDBJ whole genome shotgun (WGS) entry which is preliminary data.</text>
</comment>
<dbReference type="EMBL" id="JAHQCW010000025">
    <property type="protein sequence ID" value="MBU9737787.1"/>
    <property type="molecule type" value="Genomic_DNA"/>
</dbReference>
<dbReference type="Gene3D" id="3.30.565.10">
    <property type="entry name" value="Histidine kinase-like ATPase, C-terminal domain"/>
    <property type="match status" value="1"/>
</dbReference>
<evidence type="ECO:0000313" key="14">
    <source>
        <dbReference type="EMBL" id="MBU9737787.1"/>
    </source>
</evidence>
<sequence>MKPRHFTSIKTKIFVSYGFIILILIILASNLYYFTAYHAFLENYTTSSKQLSKIVSQQIDNHIQIVNDLQKKILESNDIRDYIFEGANQGDPAEDRAFQRMIYMITGYDMAFYHMNILDLEDNILIPFGARYDSFSYELTPEIKRTVVDPATALRGSRMIIAPGKGSLYKVDPDVATLSFVRSFPRYSDSLSDPKGIIEFQIDLRSIDQIIHDVLLSYDNKAESVYIYDENQDLVYPEQLSGTLKDFYIGLDTSVETNYKNPETGESELITSYHSPNTGFTVLIVTPETSLLSDKMFFRNIGLLIAFVSLLLLITITYRLADGISLPIIKLKDSISKLQLDTISQESQYQPKSNLNELELLSNAYNHMQLRLKESLDDIVQARTLSIHSQIMALQAQMDSHFLYNTLTIISIIAEENDDMQASEMCLKLTRMLRYITEDYSMTTTFCGELEHARNYTDLMSIRFGDKIHFEYHSDPALDKLPIPRLIIQPLIENCVKYSRSDDHTLHVTIDSFIEDDFWFTRISDNGPGFTEESEHSIYQKIQKLDNESEYPQITINGMGVANIYLRLKLFYDNYFIFRIEHPEQGASILIGGKMNYEEN</sequence>
<keyword evidence="10" id="KW-0902">Two-component regulatory system</keyword>
<evidence type="ECO:0000256" key="11">
    <source>
        <dbReference type="ARBA" id="ARBA00023136"/>
    </source>
</evidence>
<evidence type="ECO:0000256" key="2">
    <source>
        <dbReference type="ARBA" id="ARBA00022475"/>
    </source>
</evidence>
<evidence type="ECO:0000256" key="8">
    <source>
        <dbReference type="ARBA" id="ARBA00022840"/>
    </source>
</evidence>
<evidence type="ECO:0000256" key="5">
    <source>
        <dbReference type="ARBA" id="ARBA00022692"/>
    </source>
</evidence>
<organism evidence="14 15">
    <name type="scientific">Diplocloster agilis</name>
    <dbReference type="NCBI Taxonomy" id="2850323"/>
    <lineage>
        <taxon>Bacteria</taxon>
        <taxon>Bacillati</taxon>
        <taxon>Bacillota</taxon>
        <taxon>Clostridia</taxon>
        <taxon>Lachnospirales</taxon>
        <taxon>Lachnospiraceae</taxon>
        <taxon>Diplocloster</taxon>
    </lineage>
</organism>
<comment type="subcellular location">
    <subcellularLocation>
        <location evidence="1">Cell membrane</location>
        <topology evidence="1">Multi-pass membrane protein</topology>
    </subcellularLocation>
</comment>
<dbReference type="AlphaFoldDB" id="A0A949K1U9"/>
<dbReference type="Proteomes" id="UP000712157">
    <property type="component" value="Unassembled WGS sequence"/>
</dbReference>
<dbReference type="InterPro" id="IPR036890">
    <property type="entry name" value="HATPase_C_sf"/>
</dbReference>
<keyword evidence="6" id="KW-0547">Nucleotide-binding</keyword>
<reference evidence="14" key="1">
    <citation type="submission" date="2021-06" db="EMBL/GenBank/DDBJ databases">
        <title>Description of novel taxa of the family Lachnospiraceae.</title>
        <authorList>
            <person name="Chaplin A.V."/>
            <person name="Sokolova S.R."/>
            <person name="Pikina A.P."/>
            <person name="Korzhanova M."/>
            <person name="Belova V."/>
            <person name="Korostin D."/>
            <person name="Efimov B.A."/>
        </authorList>
    </citation>
    <scope>NUCLEOTIDE SEQUENCE</scope>
    <source>
        <strain evidence="14">ASD5720</strain>
    </source>
</reference>
<keyword evidence="11 12" id="KW-0472">Membrane</keyword>
<evidence type="ECO:0000256" key="4">
    <source>
        <dbReference type="ARBA" id="ARBA00022679"/>
    </source>
</evidence>
<feature type="transmembrane region" description="Helical" evidence="12">
    <location>
        <begin position="12"/>
        <end position="34"/>
    </location>
</feature>
<evidence type="ECO:0000256" key="1">
    <source>
        <dbReference type="ARBA" id="ARBA00004651"/>
    </source>
</evidence>
<accession>A0A949K1U9</accession>
<evidence type="ECO:0000256" key="6">
    <source>
        <dbReference type="ARBA" id="ARBA00022741"/>
    </source>
</evidence>
<keyword evidence="8" id="KW-0067">ATP-binding</keyword>
<dbReference type="InterPro" id="IPR050640">
    <property type="entry name" value="Bact_2-comp_sensor_kinase"/>
</dbReference>
<keyword evidence="7 14" id="KW-0418">Kinase</keyword>
<keyword evidence="9 12" id="KW-1133">Transmembrane helix</keyword>
<evidence type="ECO:0000313" key="15">
    <source>
        <dbReference type="Proteomes" id="UP000712157"/>
    </source>
</evidence>
<evidence type="ECO:0000256" key="12">
    <source>
        <dbReference type="SAM" id="Phobius"/>
    </source>
</evidence>
<evidence type="ECO:0000256" key="10">
    <source>
        <dbReference type="ARBA" id="ARBA00023012"/>
    </source>
</evidence>
<dbReference type="Gene3D" id="6.10.340.10">
    <property type="match status" value="1"/>
</dbReference>
<dbReference type="GO" id="GO:0005886">
    <property type="term" value="C:plasma membrane"/>
    <property type="evidence" value="ECO:0007669"/>
    <property type="project" value="UniProtKB-SubCell"/>
</dbReference>
<evidence type="ECO:0000256" key="7">
    <source>
        <dbReference type="ARBA" id="ARBA00022777"/>
    </source>
</evidence>
<feature type="domain" description="Signal transduction histidine kinase internal region" evidence="13">
    <location>
        <begin position="390"/>
        <end position="468"/>
    </location>
</feature>
<name>A0A949K1U9_9FIRM</name>
<keyword evidence="3" id="KW-0597">Phosphoprotein</keyword>
<keyword evidence="2" id="KW-1003">Cell membrane</keyword>
<evidence type="ECO:0000256" key="3">
    <source>
        <dbReference type="ARBA" id="ARBA00022553"/>
    </source>
</evidence>
<keyword evidence="4" id="KW-0808">Transferase</keyword>